<dbReference type="KEGG" id="mpo:Mpop_2683"/>
<dbReference type="OrthoDB" id="558011at2"/>
<dbReference type="HOGENOM" id="CLU_151352_0_0_5"/>
<dbReference type="InterPro" id="IPR021737">
    <property type="entry name" value="Phage_phiKZ_Orf197"/>
</dbReference>
<proteinExistence type="predicted"/>
<reference evidence="1" key="1">
    <citation type="submission" date="2008-04" db="EMBL/GenBank/DDBJ databases">
        <title>Complete sequence of chromosome of Methylobacterium populi BJ001.</title>
        <authorList>
            <consortium name="US DOE Joint Genome Institute"/>
            <person name="Copeland A."/>
            <person name="Lucas S."/>
            <person name="Lapidus A."/>
            <person name="Glavina del Rio T."/>
            <person name="Dalin E."/>
            <person name="Tice H."/>
            <person name="Bruce D."/>
            <person name="Goodwin L."/>
            <person name="Pitluck S."/>
            <person name="Chertkov O."/>
            <person name="Brettin T."/>
            <person name="Detter J.C."/>
            <person name="Han C."/>
            <person name="Kuske C.R."/>
            <person name="Schmutz J."/>
            <person name="Larimer F."/>
            <person name="Land M."/>
            <person name="Hauser L."/>
            <person name="Kyrpides N."/>
            <person name="Mikhailova N."/>
            <person name="Marx C."/>
            <person name="Richardson P."/>
        </authorList>
    </citation>
    <scope>NUCLEOTIDE SEQUENCE [LARGE SCALE GENOMIC DNA]</scope>
    <source>
        <strain evidence="1">BJ001</strain>
    </source>
</reference>
<protein>
    <recommendedName>
        <fullName evidence="3">DUF3307 domain-containing protein</fullName>
    </recommendedName>
</protein>
<dbReference type="STRING" id="441620.Mpop_2683"/>
<dbReference type="EMBL" id="CP001029">
    <property type="protein sequence ID" value="ACB80838.1"/>
    <property type="molecule type" value="Genomic_DNA"/>
</dbReference>
<dbReference type="RefSeq" id="WP_012454560.1">
    <property type="nucleotide sequence ID" value="NC_010725.1"/>
</dbReference>
<evidence type="ECO:0000313" key="2">
    <source>
        <dbReference type="Proteomes" id="UP000007136"/>
    </source>
</evidence>
<evidence type="ECO:0008006" key="3">
    <source>
        <dbReference type="Google" id="ProtNLM"/>
    </source>
</evidence>
<dbReference type="AlphaFoldDB" id="B1ZCW9"/>
<name>B1ZCW9_METPB</name>
<gene>
    <name evidence="1" type="ordered locus">Mpop_2683</name>
</gene>
<dbReference type="Pfam" id="PF11750">
    <property type="entry name" value="DUF3307"/>
    <property type="match status" value="1"/>
</dbReference>
<sequence>MILEPLLWMLIGHALADYPLQGDWLSRAKNHTLSLVPGEAIWPGALMCHAAIHAGAVQLATGSWVLAGAEFVAHAAIDHAKCAGRISYNTDQLLHVLCKAVWLGLLNTLVT</sequence>
<organism evidence="1 2">
    <name type="scientific">Methylorubrum populi (strain ATCC BAA-705 / NCIMB 13946 / BJ001)</name>
    <name type="common">Methylobacterium populi</name>
    <dbReference type="NCBI Taxonomy" id="441620"/>
    <lineage>
        <taxon>Bacteria</taxon>
        <taxon>Pseudomonadati</taxon>
        <taxon>Pseudomonadota</taxon>
        <taxon>Alphaproteobacteria</taxon>
        <taxon>Hyphomicrobiales</taxon>
        <taxon>Methylobacteriaceae</taxon>
        <taxon>Methylorubrum</taxon>
    </lineage>
</organism>
<dbReference type="eggNOG" id="ENOG50339AC">
    <property type="taxonomic scope" value="Bacteria"/>
</dbReference>
<accession>B1ZCW9</accession>
<dbReference type="Proteomes" id="UP000007136">
    <property type="component" value="Chromosome"/>
</dbReference>
<evidence type="ECO:0000313" key="1">
    <source>
        <dbReference type="EMBL" id="ACB80838.1"/>
    </source>
</evidence>